<sequence>MKTMKSILYLVLFLLALTFSSFTYGQDEKFYEGKWDITLQMDGKESPSWLEIKHSGVQTLVGRFVYASGSARPISEIKLDGNGFSFTIPPQWEQDLGNITIKGSKEGEGLKGTLSFENGDTHQWTADRAPKLAYADKVKWGKTKELFNGKDLTGWKALGENQWIVEKGILKSPKSGANLASEEKFNDFKIHVEFKVPEGSNSGIYLRGRYEVQITDDHGSDPSNVLFGGVYGFLTPNEMAANPATEWQTYDITLIGRRVTIVANGKTIISEQNIPGITGGALDSKEGEPGPFYIQGDHGPISFRKFTVTPRVE</sequence>
<dbReference type="KEGG" id="emar:D1013_11380"/>
<proteinExistence type="predicted"/>
<evidence type="ECO:0000256" key="1">
    <source>
        <dbReference type="SAM" id="SignalP"/>
    </source>
</evidence>
<name>A0A3G2L6S9_9FLAO</name>
<dbReference type="GO" id="GO:0016787">
    <property type="term" value="F:hydrolase activity"/>
    <property type="evidence" value="ECO:0007669"/>
    <property type="project" value="InterPro"/>
</dbReference>
<organism evidence="3 4">
    <name type="scientific">Euzebyella marina</name>
    <dbReference type="NCBI Taxonomy" id="1761453"/>
    <lineage>
        <taxon>Bacteria</taxon>
        <taxon>Pseudomonadati</taxon>
        <taxon>Bacteroidota</taxon>
        <taxon>Flavobacteriia</taxon>
        <taxon>Flavobacteriales</taxon>
        <taxon>Flavobacteriaceae</taxon>
        <taxon>Euzebyella</taxon>
    </lineage>
</organism>
<gene>
    <name evidence="3" type="ORF">D1013_11380</name>
</gene>
<dbReference type="EMBL" id="CP032050">
    <property type="protein sequence ID" value="AYN67936.1"/>
    <property type="molecule type" value="Genomic_DNA"/>
</dbReference>
<evidence type="ECO:0000313" key="3">
    <source>
        <dbReference type="EMBL" id="AYN67936.1"/>
    </source>
</evidence>
<feature type="domain" description="3-keto-alpha-glucoside-1,2-lyase/3-keto-2-hydroxy-glucal hydratase" evidence="2">
    <location>
        <begin position="143"/>
        <end position="308"/>
    </location>
</feature>
<accession>A0A3G2L6S9</accession>
<evidence type="ECO:0000313" key="4">
    <source>
        <dbReference type="Proteomes" id="UP000276309"/>
    </source>
</evidence>
<reference evidence="3 4" key="1">
    <citation type="submission" date="2018-08" db="EMBL/GenBank/DDBJ databases">
        <title>The reduced genetic potential of extracellular carbohydrate catabolism in Euzebyella marina RN62, a Flavobacteriia bacterium isolated from the hadal water.</title>
        <authorList>
            <person name="Xue C."/>
        </authorList>
    </citation>
    <scope>NUCLEOTIDE SEQUENCE [LARGE SCALE GENOMIC DNA]</scope>
    <source>
        <strain evidence="3 4">RN62</strain>
    </source>
</reference>
<dbReference type="AlphaFoldDB" id="A0A3G2L6S9"/>
<keyword evidence="4" id="KW-1185">Reference proteome</keyword>
<evidence type="ECO:0000259" key="2">
    <source>
        <dbReference type="Pfam" id="PF06439"/>
    </source>
</evidence>
<dbReference type="Proteomes" id="UP000276309">
    <property type="component" value="Chromosome"/>
</dbReference>
<dbReference type="Gene3D" id="2.60.120.560">
    <property type="entry name" value="Exo-inulinase, domain 1"/>
    <property type="match status" value="1"/>
</dbReference>
<dbReference type="InterPro" id="IPR010496">
    <property type="entry name" value="AL/BT2_dom"/>
</dbReference>
<protein>
    <submittedName>
        <fullName evidence="3">DUF1080 domain-containing protein</fullName>
    </submittedName>
</protein>
<feature type="signal peptide" evidence="1">
    <location>
        <begin position="1"/>
        <end position="25"/>
    </location>
</feature>
<dbReference type="OrthoDB" id="190957at2"/>
<keyword evidence="1" id="KW-0732">Signal</keyword>
<dbReference type="Pfam" id="PF06439">
    <property type="entry name" value="3keto-disac_hyd"/>
    <property type="match status" value="1"/>
</dbReference>
<feature type="chain" id="PRO_5017997961" evidence="1">
    <location>
        <begin position="26"/>
        <end position="313"/>
    </location>
</feature>